<protein>
    <submittedName>
        <fullName evidence="2">Uncharacterized protein</fullName>
    </submittedName>
</protein>
<dbReference type="OrthoDB" id="6431131at2759"/>
<proteinExistence type="predicted"/>
<reference evidence="2" key="1">
    <citation type="submission" date="2020-08" db="EMBL/GenBank/DDBJ databases">
        <title>Multicomponent nature underlies the extraordinary mechanical properties of spider dragline silk.</title>
        <authorList>
            <person name="Kono N."/>
            <person name="Nakamura H."/>
            <person name="Mori M."/>
            <person name="Yoshida Y."/>
            <person name="Ohtoshi R."/>
            <person name="Malay A.D."/>
            <person name="Moran D.A.P."/>
            <person name="Tomita M."/>
            <person name="Numata K."/>
            <person name="Arakawa K."/>
        </authorList>
    </citation>
    <scope>NUCLEOTIDE SEQUENCE</scope>
</reference>
<evidence type="ECO:0000313" key="3">
    <source>
        <dbReference type="Proteomes" id="UP000886998"/>
    </source>
</evidence>
<comment type="caution">
    <text evidence="2">The sequence shown here is derived from an EMBL/GenBank/DDBJ whole genome shotgun (WGS) entry which is preliminary data.</text>
</comment>
<evidence type="ECO:0000313" key="2">
    <source>
        <dbReference type="EMBL" id="GFY67141.1"/>
    </source>
</evidence>
<feature type="region of interest" description="Disordered" evidence="1">
    <location>
        <begin position="90"/>
        <end position="118"/>
    </location>
</feature>
<gene>
    <name evidence="2" type="primary">AVEN_2589_1</name>
    <name evidence="2" type="ORF">TNIN_44791</name>
</gene>
<feature type="compositionally biased region" description="Basic and acidic residues" evidence="1">
    <location>
        <begin position="106"/>
        <end position="118"/>
    </location>
</feature>
<sequence>MNANRVLKVESSSTLRKEHSSMATALSDCHGSRPDNLLPGIRKFPDQDRANMWSPCSNCSSDENNSPTALNSFNWDKPALETRALISVGTPAQNSNNCGKTLSSKTSERRKIDPRSEKRTASYVNLQQVDTKCSKECVVSEPKKSPKKDHNLTQGCGSVADLPCRKDCILLWILKM</sequence>
<organism evidence="2 3">
    <name type="scientific">Trichonephila inaurata madagascariensis</name>
    <dbReference type="NCBI Taxonomy" id="2747483"/>
    <lineage>
        <taxon>Eukaryota</taxon>
        <taxon>Metazoa</taxon>
        <taxon>Ecdysozoa</taxon>
        <taxon>Arthropoda</taxon>
        <taxon>Chelicerata</taxon>
        <taxon>Arachnida</taxon>
        <taxon>Araneae</taxon>
        <taxon>Araneomorphae</taxon>
        <taxon>Entelegynae</taxon>
        <taxon>Araneoidea</taxon>
        <taxon>Nephilidae</taxon>
        <taxon>Trichonephila</taxon>
        <taxon>Trichonephila inaurata</taxon>
    </lineage>
</organism>
<accession>A0A8X6Y9Q4</accession>
<evidence type="ECO:0000256" key="1">
    <source>
        <dbReference type="SAM" id="MobiDB-lite"/>
    </source>
</evidence>
<dbReference type="EMBL" id="BMAV01016426">
    <property type="protein sequence ID" value="GFY67141.1"/>
    <property type="molecule type" value="Genomic_DNA"/>
</dbReference>
<keyword evidence="3" id="KW-1185">Reference proteome</keyword>
<dbReference type="AlphaFoldDB" id="A0A8X6Y9Q4"/>
<dbReference type="Proteomes" id="UP000886998">
    <property type="component" value="Unassembled WGS sequence"/>
</dbReference>
<feature type="compositionally biased region" description="Polar residues" evidence="1">
    <location>
        <begin position="90"/>
        <end position="105"/>
    </location>
</feature>
<name>A0A8X6Y9Q4_9ARAC</name>
<feature type="region of interest" description="Disordered" evidence="1">
    <location>
        <begin position="1"/>
        <end position="35"/>
    </location>
</feature>